<dbReference type="STRING" id="102684.AU079_05050"/>
<dbReference type="GO" id="GO:0003700">
    <property type="term" value="F:DNA-binding transcription factor activity"/>
    <property type="evidence" value="ECO:0007669"/>
    <property type="project" value="InterPro"/>
</dbReference>
<proteinExistence type="inferred from homology"/>
<organism evidence="6 7">
    <name type="scientific">Streptococcus infantarius</name>
    <dbReference type="NCBI Taxonomy" id="102684"/>
    <lineage>
        <taxon>Bacteria</taxon>
        <taxon>Bacillati</taxon>
        <taxon>Bacillota</taxon>
        <taxon>Bacilli</taxon>
        <taxon>Lactobacillales</taxon>
        <taxon>Streptococcaceae</taxon>
        <taxon>Streptococcus</taxon>
    </lineage>
</organism>
<dbReference type="OMA" id="KELWFSY"/>
<keyword evidence="3" id="KW-0238">DNA-binding</keyword>
<dbReference type="Pfam" id="PF03466">
    <property type="entry name" value="LysR_substrate"/>
    <property type="match status" value="1"/>
</dbReference>
<dbReference type="FunFam" id="1.10.10.10:FF:000001">
    <property type="entry name" value="LysR family transcriptional regulator"/>
    <property type="match status" value="1"/>
</dbReference>
<evidence type="ECO:0000256" key="3">
    <source>
        <dbReference type="ARBA" id="ARBA00023125"/>
    </source>
</evidence>
<dbReference type="SUPFAM" id="SSF53850">
    <property type="entry name" value="Periplasmic binding protein-like II"/>
    <property type="match status" value="1"/>
</dbReference>
<dbReference type="GeneID" id="69901697"/>
<gene>
    <name evidence="6" type="primary">hcaR</name>
    <name evidence="6" type="ORF">NCTC13760_01192</name>
</gene>
<keyword evidence="4" id="KW-0804">Transcription</keyword>
<dbReference type="EMBL" id="UHFP01000001">
    <property type="protein sequence ID" value="SUN68502.1"/>
    <property type="molecule type" value="Genomic_DNA"/>
</dbReference>
<dbReference type="PROSITE" id="PS50931">
    <property type="entry name" value="HTH_LYSR"/>
    <property type="match status" value="1"/>
</dbReference>
<dbReference type="InterPro" id="IPR036390">
    <property type="entry name" value="WH_DNA-bd_sf"/>
</dbReference>
<evidence type="ECO:0000256" key="1">
    <source>
        <dbReference type="ARBA" id="ARBA00009437"/>
    </source>
</evidence>
<dbReference type="PANTHER" id="PTHR30346:SF0">
    <property type="entry name" value="HCA OPERON TRANSCRIPTIONAL ACTIVATOR HCAR"/>
    <property type="match status" value="1"/>
</dbReference>
<dbReference type="InterPro" id="IPR005119">
    <property type="entry name" value="LysR_subst-bd"/>
</dbReference>
<dbReference type="Pfam" id="PF00126">
    <property type="entry name" value="HTH_1"/>
    <property type="match status" value="1"/>
</dbReference>
<dbReference type="Gene3D" id="1.10.10.10">
    <property type="entry name" value="Winged helix-like DNA-binding domain superfamily/Winged helix DNA-binding domain"/>
    <property type="match status" value="1"/>
</dbReference>
<dbReference type="GO" id="GO:0003677">
    <property type="term" value="F:DNA binding"/>
    <property type="evidence" value="ECO:0007669"/>
    <property type="project" value="UniProtKB-KW"/>
</dbReference>
<dbReference type="PANTHER" id="PTHR30346">
    <property type="entry name" value="TRANSCRIPTIONAL DUAL REGULATOR HCAR-RELATED"/>
    <property type="match status" value="1"/>
</dbReference>
<reference evidence="6 7" key="1">
    <citation type="submission" date="2018-06" db="EMBL/GenBank/DDBJ databases">
        <authorList>
            <consortium name="Pathogen Informatics"/>
            <person name="Doyle S."/>
        </authorList>
    </citation>
    <scope>NUCLEOTIDE SEQUENCE [LARGE SCALE GENOMIC DNA]</scope>
    <source>
        <strain evidence="6 7">NCTC13760</strain>
    </source>
</reference>
<evidence type="ECO:0000259" key="5">
    <source>
        <dbReference type="PROSITE" id="PS50931"/>
    </source>
</evidence>
<evidence type="ECO:0000256" key="2">
    <source>
        <dbReference type="ARBA" id="ARBA00023015"/>
    </source>
</evidence>
<dbReference type="Gene3D" id="3.40.190.290">
    <property type="match status" value="1"/>
</dbReference>
<dbReference type="CDD" id="cd05466">
    <property type="entry name" value="PBP2_LTTR_substrate"/>
    <property type="match status" value="1"/>
</dbReference>
<dbReference type="InterPro" id="IPR000847">
    <property type="entry name" value="LysR_HTH_N"/>
</dbReference>
<evidence type="ECO:0000313" key="7">
    <source>
        <dbReference type="Proteomes" id="UP000255352"/>
    </source>
</evidence>
<protein>
    <submittedName>
        <fullName evidence="6">LysR family transcriptional regulator</fullName>
    </submittedName>
</protein>
<dbReference type="InterPro" id="IPR036388">
    <property type="entry name" value="WH-like_DNA-bd_sf"/>
</dbReference>
<name>A0A380KP85_9STRE</name>
<accession>A0A380KP85</accession>
<dbReference type="SUPFAM" id="SSF46785">
    <property type="entry name" value="Winged helix' DNA-binding domain"/>
    <property type="match status" value="1"/>
</dbReference>
<feature type="domain" description="HTH lysR-type" evidence="5">
    <location>
        <begin position="1"/>
        <end position="58"/>
    </location>
</feature>
<dbReference type="RefSeq" id="WP_006531257.1">
    <property type="nucleotide sequence ID" value="NZ_CABKNK020000011.1"/>
</dbReference>
<keyword evidence="2" id="KW-0805">Transcription regulation</keyword>
<sequence length="304" mass="34863">MNFQQCRYVEVVARVGSFSQAAKELYMTQPNLSCSIKDLENELGVQLFTRSNTGARLTEDGHDFLKYAKRIIGELDLLQQRYHDEFKKSFTVASHHYDFLSIPLAKVAQEFKQDYQEFQTIETTTKKVLDSVASFEADLGIIYLDDENEHILTSALQYHDLEFTSLGEFPTRVFLRRDHPLAHKSVISETDLKGYNQIRFRQEHSGLNFDEDALDIHDQQRILYSNDRGTVMNLLCATDAYASGLGIVNSFVKDQIVLIPLQNSPKHTLGYVTNRKKKLSDIGASFINEIKLSLKEFSDKSQLF</sequence>
<dbReference type="AlphaFoldDB" id="A0A380KP85"/>
<comment type="similarity">
    <text evidence="1">Belongs to the LysR transcriptional regulatory family.</text>
</comment>
<evidence type="ECO:0000313" key="6">
    <source>
        <dbReference type="EMBL" id="SUN68502.1"/>
    </source>
</evidence>
<dbReference type="PRINTS" id="PR00039">
    <property type="entry name" value="HTHLYSR"/>
</dbReference>
<dbReference type="GO" id="GO:0032993">
    <property type="term" value="C:protein-DNA complex"/>
    <property type="evidence" value="ECO:0007669"/>
    <property type="project" value="TreeGrafter"/>
</dbReference>
<dbReference type="Proteomes" id="UP000255352">
    <property type="component" value="Unassembled WGS sequence"/>
</dbReference>
<evidence type="ECO:0000256" key="4">
    <source>
        <dbReference type="ARBA" id="ARBA00023163"/>
    </source>
</evidence>